<gene>
    <name evidence="1" type="ORF">L210DRAFT_3523911</name>
</gene>
<dbReference type="InterPro" id="IPR046341">
    <property type="entry name" value="SET_dom_sf"/>
</dbReference>
<organism evidence="1 2">
    <name type="scientific">Boletus edulis BED1</name>
    <dbReference type="NCBI Taxonomy" id="1328754"/>
    <lineage>
        <taxon>Eukaryota</taxon>
        <taxon>Fungi</taxon>
        <taxon>Dikarya</taxon>
        <taxon>Basidiomycota</taxon>
        <taxon>Agaricomycotina</taxon>
        <taxon>Agaricomycetes</taxon>
        <taxon>Agaricomycetidae</taxon>
        <taxon>Boletales</taxon>
        <taxon>Boletineae</taxon>
        <taxon>Boletaceae</taxon>
        <taxon>Boletoideae</taxon>
        <taxon>Boletus</taxon>
    </lineage>
</organism>
<dbReference type="Proteomes" id="UP001194468">
    <property type="component" value="Unassembled WGS sequence"/>
</dbReference>
<protein>
    <submittedName>
        <fullName evidence="1">Uncharacterized protein</fullName>
    </submittedName>
</protein>
<name>A0AAD4GKC9_BOLED</name>
<evidence type="ECO:0000313" key="2">
    <source>
        <dbReference type="Proteomes" id="UP001194468"/>
    </source>
</evidence>
<dbReference type="Gene3D" id="3.90.1410.10">
    <property type="entry name" value="set domain protein methyltransferase, domain 1"/>
    <property type="match status" value="1"/>
</dbReference>
<evidence type="ECO:0000313" key="1">
    <source>
        <dbReference type="EMBL" id="KAF8449112.1"/>
    </source>
</evidence>
<dbReference type="EMBL" id="WHUW01000003">
    <property type="protein sequence ID" value="KAF8449112.1"/>
    <property type="molecule type" value="Genomic_DNA"/>
</dbReference>
<keyword evidence="2" id="KW-1185">Reference proteome</keyword>
<dbReference type="SUPFAM" id="SSF82199">
    <property type="entry name" value="SET domain"/>
    <property type="match status" value="1"/>
</dbReference>
<sequence length="223" mass="24974">MSSNRTATLLAWCAEHRIQIDSTLQIIDSQQDDNPRHGAKSTTSDWPSRERALSVYSRDELIECSRTLVYIPKTAVLSVKSCFFSQHISAVPCGHGAHLSLALALYGELLLGPRSRWFSYLQSLPRETVDIAVFWGVGDVIETRTCTCSSRGCLNTDDTSSAIQVCQHQLTLPKCPWCVWLHDNQNAQEWLQVTEIEREHPGIMVSTMCLCLVHSAVSFSVHL</sequence>
<comment type="caution">
    <text evidence="1">The sequence shown here is derived from an EMBL/GenBank/DDBJ whole genome shotgun (WGS) entry which is preliminary data.</text>
</comment>
<reference evidence="1" key="1">
    <citation type="submission" date="2019-10" db="EMBL/GenBank/DDBJ databases">
        <authorList>
            <consortium name="DOE Joint Genome Institute"/>
            <person name="Kuo A."/>
            <person name="Miyauchi S."/>
            <person name="Kiss E."/>
            <person name="Drula E."/>
            <person name="Kohler A."/>
            <person name="Sanchez-Garcia M."/>
            <person name="Andreopoulos B."/>
            <person name="Barry K.W."/>
            <person name="Bonito G."/>
            <person name="Buee M."/>
            <person name="Carver A."/>
            <person name="Chen C."/>
            <person name="Cichocki N."/>
            <person name="Clum A."/>
            <person name="Culley D."/>
            <person name="Crous P.W."/>
            <person name="Fauchery L."/>
            <person name="Girlanda M."/>
            <person name="Hayes R."/>
            <person name="Keri Z."/>
            <person name="LaButti K."/>
            <person name="Lipzen A."/>
            <person name="Lombard V."/>
            <person name="Magnuson J."/>
            <person name="Maillard F."/>
            <person name="Morin E."/>
            <person name="Murat C."/>
            <person name="Nolan M."/>
            <person name="Ohm R."/>
            <person name="Pangilinan J."/>
            <person name="Pereira M."/>
            <person name="Perotto S."/>
            <person name="Peter M."/>
            <person name="Riley R."/>
            <person name="Sitrit Y."/>
            <person name="Stielow B."/>
            <person name="Szollosi G."/>
            <person name="Zifcakova L."/>
            <person name="Stursova M."/>
            <person name="Spatafora J.W."/>
            <person name="Tedersoo L."/>
            <person name="Vaario L.-M."/>
            <person name="Yamada A."/>
            <person name="Yan M."/>
            <person name="Wang P."/>
            <person name="Xu J."/>
            <person name="Bruns T."/>
            <person name="Baldrian P."/>
            <person name="Vilgalys R."/>
            <person name="Henrissat B."/>
            <person name="Grigoriev I.V."/>
            <person name="Hibbett D."/>
            <person name="Nagy L.G."/>
            <person name="Martin F.M."/>
        </authorList>
    </citation>
    <scope>NUCLEOTIDE SEQUENCE</scope>
    <source>
        <strain evidence="1">BED1</strain>
    </source>
</reference>
<dbReference type="AlphaFoldDB" id="A0AAD4GKC9"/>
<accession>A0AAD4GKC9</accession>
<proteinExistence type="predicted"/>
<reference evidence="1" key="2">
    <citation type="journal article" date="2020" name="Nat. Commun.">
        <title>Large-scale genome sequencing of mycorrhizal fungi provides insights into the early evolution of symbiotic traits.</title>
        <authorList>
            <person name="Miyauchi S."/>
            <person name="Kiss E."/>
            <person name="Kuo A."/>
            <person name="Drula E."/>
            <person name="Kohler A."/>
            <person name="Sanchez-Garcia M."/>
            <person name="Morin E."/>
            <person name="Andreopoulos B."/>
            <person name="Barry K.W."/>
            <person name="Bonito G."/>
            <person name="Buee M."/>
            <person name="Carver A."/>
            <person name="Chen C."/>
            <person name="Cichocki N."/>
            <person name="Clum A."/>
            <person name="Culley D."/>
            <person name="Crous P.W."/>
            <person name="Fauchery L."/>
            <person name="Girlanda M."/>
            <person name="Hayes R.D."/>
            <person name="Keri Z."/>
            <person name="LaButti K."/>
            <person name="Lipzen A."/>
            <person name="Lombard V."/>
            <person name="Magnuson J."/>
            <person name="Maillard F."/>
            <person name="Murat C."/>
            <person name="Nolan M."/>
            <person name="Ohm R.A."/>
            <person name="Pangilinan J."/>
            <person name="Pereira M.F."/>
            <person name="Perotto S."/>
            <person name="Peter M."/>
            <person name="Pfister S."/>
            <person name="Riley R."/>
            <person name="Sitrit Y."/>
            <person name="Stielow J.B."/>
            <person name="Szollosi G."/>
            <person name="Zifcakova L."/>
            <person name="Stursova M."/>
            <person name="Spatafora J.W."/>
            <person name="Tedersoo L."/>
            <person name="Vaario L.M."/>
            <person name="Yamada A."/>
            <person name="Yan M."/>
            <person name="Wang P."/>
            <person name="Xu J."/>
            <person name="Bruns T."/>
            <person name="Baldrian P."/>
            <person name="Vilgalys R."/>
            <person name="Dunand C."/>
            <person name="Henrissat B."/>
            <person name="Grigoriev I.V."/>
            <person name="Hibbett D."/>
            <person name="Nagy L.G."/>
            <person name="Martin F.M."/>
        </authorList>
    </citation>
    <scope>NUCLEOTIDE SEQUENCE</scope>
    <source>
        <strain evidence="1">BED1</strain>
    </source>
</reference>